<dbReference type="Proteomes" id="UP000469890">
    <property type="component" value="Unassembled WGS sequence"/>
</dbReference>
<feature type="compositionally biased region" description="Polar residues" evidence="3">
    <location>
        <begin position="1"/>
        <end position="15"/>
    </location>
</feature>
<gene>
    <name evidence="5" type="ORF">FB192DRAFT_1286468</name>
</gene>
<protein>
    <recommendedName>
        <fullName evidence="4">RRM domain-containing protein</fullName>
    </recommendedName>
</protein>
<feature type="region of interest" description="Disordered" evidence="3">
    <location>
        <begin position="1"/>
        <end position="158"/>
    </location>
</feature>
<dbReference type="InterPro" id="IPR000504">
    <property type="entry name" value="RRM_dom"/>
</dbReference>
<dbReference type="InterPro" id="IPR012677">
    <property type="entry name" value="Nucleotide-bd_a/b_plait_sf"/>
</dbReference>
<evidence type="ECO:0000256" key="3">
    <source>
        <dbReference type="SAM" id="MobiDB-lite"/>
    </source>
</evidence>
<proteinExistence type="predicted"/>
<dbReference type="Pfam" id="PF00076">
    <property type="entry name" value="RRM_1"/>
    <property type="match status" value="1"/>
</dbReference>
<dbReference type="CDD" id="cd00590">
    <property type="entry name" value="RRM_SF"/>
    <property type="match status" value="1"/>
</dbReference>
<accession>A0A8H4EZR7</accession>
<name>A0A8H4EZR7_MUCCL</name>
<keyword evidence="1 2" id="KW-0694">RNA-binding</keyword>
<dbReference type="PROSITE" id="PS50102">
    <property type="entry name" value="RRM"/>
    <property type="match status" value="1"/>
</dbReference>
<dbReference type="SMART" id="SM00360">
    <property type="entry name" value="RRM"/>
    <property type="match status" value="1"/>
</dbReference>
<dbReference type="PANTHER" id="PTHR15481">
    <property type="entry name" value="RIBONUCLEIC ACID BINDING PROTEIN S1"/>
    <property type="match status" value="1"/>
</dbReference>
<evidence type="ECO:0000259" key="4">
    <source>
        <dbReference type="PROSITE" id="PS50102"/>
    </source>
</evidence>
<dbReference type="SUPFAM" id="SSF54928">
    <property type="entry name" value="RNA-binding domain, RBD"/>
    <property type="match status" value="1"/>
</dbReference>
<dbReference type="EMBL" id="JAAECE010000006">
    <property type="protein sequence ID" value="KAF1799729.1"/>
    <property type="molecule type" value="Genomic_DNA"/>
</dbReference>
<evidence type="ECO:0000256" key="1">
    <source>
        <dbReference type="ARBA" id="ARBA00022884"/>
    </source>
</evidence>
<organism evidence="5 6">
    <name type="scientific">Mucor circinelloides f. lusitanicus</name>
    <name type="common">Mucor racemosus var. lusitanicus</name>
    <dbReference type="NCBI Taxonomy" id="29924"/>
    <lineage>
        <taxon>Eukaryota</taxon>
        <taxon>Fungi</taxon>
        <taxon>Fungi incertae sedis</taxon>
        <taxon>Mucoromycota</taxon>
        <taxon>Mucoromycotina</taxon>
        <taxon>Mucoromycetes</taxon>
        <taxon>Mucorales</taxon>
        <taxon>Mucorineae</taxon>
        <taxon>Mucoraceae</taxon>
        <taxon>Mucor</taxon>
    </lineage>
</organism>
<dbReference type="GO" id="GO:0000398">
    <property type="term" value="P:mRNA splicing, via spliceosome"/>
    <property type="evidence" value="ECO:0007669"/>
    <property type="project" value="TreeGrafter"/>
</dbReference>
<feature type="compositionally biased region" description="Basic and acidic residues" evidence="3">
    <location>
        <begin position="83"/>
        <end position="134"/>
    </location>
</feature>
<feature type="compositionally biased region" description="Pro residues" evidence="3">
    <location>
        <begin position="19"/>
        <end position="33"/>
    </location>
</feature>
<comment type="caution">
    <text evidence="5">The sequence shown here is derived from an EMBL/GenBank/DDBJ whole genome shotgun (WGS) entry which is preliminary data.</text>
</comment>
<dbReference type="GO" id="GO:0005654">
    <property type="term" value="C:nucleoplasm"/>
    <property type="evidence" value="ECO:0007669"/>
    <property type="project" value="TreeGrafter"/>
</dbReference>
<dbReference type="GO" id="GO:0061574">
    <property type="term" value="C:ASAP complex"/>
    <property type="evidence" value="ECO:0007669"/>
    <property type="project" value="TreeGrafter"/>
</dbReference>
<sequence length="235" mass="27748">MADYSSPQQKPQQNADEYIPPPPPPLSNIPPPSSASVGRARSPSGRDRSLSPSHRSSSNSRYYDERRSYRDDDRYAGGSGGGGRDRYESYPRRDYYDSRDRYDRGDRYDRYDRYDQRDRYDHRDRYDRYDDRRGGGRYPPKSRPRRPVDRGSEQERKTTTTIYAGNLPYDFIERDVATMFERYGRLKSITVPMDAVTNKNKGFAFVEFEDRRDAEDAFEKFDGFSVEGRRLRLDW</sequence>
<dbReference type="GO" id="GO:0003723">
    <property type="term" value="F:RNA binding"/>
    <property type="evidence" value="ECO:0007669"/>
    <property type="project" value="UniProtKB-UniRule"/>
</dbReference>
<evidence type="ECO:0000313" key="5">
    <source>
        <dbReference type="EMBL" id="KAF1799729.1"/>
    </source>
</evidence>
<dbReference type="GO" id="GO:0005737">
    <property type="term" value="C:cytoplasm"/>
    <property type="evidence" value="ECO:0007669"/>
    <property type="project" value="TreeGrafter"/>
</dbReference>
<dbReference type="InterPro" id="IPR035979">
    <property type="entry name" value="RBD_domain_sf"/>
</dbReference>
<dbReference type="AlphaFoldDB" id="A0A8H4EZR7"/>
<dbReference type="Gene3D" id="3.30.70.330">
    <property type="match status" value="1"/>
</dbReference>
<reference evidence="5 6" key="1">
    <citation type="submission" date="2019-09" db="EMBL/GenBank/DDBJ databases">
        <authorList>
            <consortium name="DOE Joint Genome Institute"/>
            <person name="Mondo S.J."/>
            <person name="Navarro-Mendoza M.I."/>
            <person name="Perez-Arques C."/>
            <person name="Panchal S."/>
            <person name="Nicolas F.E."/>
            <person name="Ganguly P."/>
            <person name="Pangilinan J."/>
            <person name="Grigoriev I."/>
            <person name="Heitman J."/>
            <person name="Sanya K."/>
            <person name="Garre V."/>
        </authorList>
    </citation>
    <scope>NUCLEOTIDE SEQUENCE [LARGE SCALE GENOMIC DNA]</scope>
    <source>
        <strain evidence="5 6">MU402</strain>
    </source>
</reference>
<evidence type="ECO:0000256" key="2">
    <source>
        <dbReference type="PROSITE-ProRule" id="PRU00176"/>
    </source>
</evidence>
<feature type="domain" description="RRM" evidence="4">
    <location>
        <begin position="160"/>
        <end position="235"/>
    </location>
</feature>
<evidence type="ECO:0000313" key="6">
    <source>
        <dbReference type="Proteomes" id="UP000469890"/>
    </source>
</evidence>
<feature type="compositionally biased region" description="Basic and acidic residues" evidence="3">
    <location>
        <begin position="62"/>
        <end position="75"/>
    </location>
</feature>
<feature type="compositionally biased region" description="Low complexity" evidence="3">
    <location>
        <begin position="50"/>
        <end position="61"/>
    </location>
</feature>
<dbReference type="PANTHER" id="PTHR15481:SF5">
    <property type="entry name" value="SQUAMOUS CELL CARCINOMA ANTIGEN RECOGNIZED BY T-CELLS 3"/>
    <property type="match status" value="1"/>
</dbReference>
<feature type="compositionally biased region" description="Basic and acidic residues" evidence="3">
    <location>
        <begin position="146"/>
        <end position="158"/>
    </location>
</feature>